<evidence type="ECO:0000313" key="3">
    <source>
        <dbReference type="Ensembl" id="ENSHCOP00000025397.1"/>
    </source>
</evidence>
<dbReference type="AlphaFoldDB" id="A0A3Q2Z1T5"/>
<dbReference type="GeneID" id="109530207"/>
<dbReference type="OMA" id="MRAMTGE"/>
<reference evidence="3" key="2">
    <citation type="submission" date="2025-09" db="UniProtKB">
        <authorList>
            <consortium name="Ensembl"/>
        </authorList>
    </citation>
    <scope>IDENTIFICATION</scope>
</reference>
<dbReference type="GeneTree" id="ENSGT00390000000306"/>
<reference evidence="3" key="1">
    <citation type="submission" date="2025-08" db="UniProtKB">
        <authorList>
            <consortium name="Ensembl"/>
        </authorList>
    </citation>
    <scope>IDENTIFICATION</scope>
</reference>
<dbReference type="KEGG" id="hcq:109530207"/>
<feature type="compositionally biased region" description="Basic residues" evidence="2">
    <location>
        <begin position="34"/>
        <end position="43"/>
    </location>
</feature>
<dbReference type="CTD" id="103178745"/>
<comment type="similarity">
    <text evidence="1">Belongs to the UPF0488 family.</text>
</comment>
<dbReference type="InterPro" id="IPR029274">
    <property type="entry name" value="DUF4615"/>
</dbReference>
<accession>A0A3Q2Z1T5</accession>
<dbReference type="Proteomes" id="UP000264820">
    <property type="component" value="Unplaced"/>
</dbReference>
<feature type="compositionally biased region" description="Polar residues" evidence="2">
    <location>
        <begin position="176"/>
        <end position="191"/>
    </location>
</feature>
<dbReference type="Pfam" id="PF15393">
    <property type="entry name" value="DUF4615"/>
    <property type="match status" value="1"/>
</dbReference>
<dbReference type="PANTHER" id="PTHR13602:SF2">
    <property type="entry name" value="UPF0488 PROTEIN C8ORF33"/>
    <property type="match status" value="1"/>
</dbReference>
<dbReference type="OrthoDB" id="20277at2759"/>
<dbReference type="Ensembl" id="ENSHCOT00000019529.1">
    <property type="protein sequence ID" value="ENSHCOP00000025397.1"/>
    <property type="gene ID" value="ENSHCOG00000015502.1"/>
</dbReference>
<protein>
    <submittedName>
        <fullName evidence="3">Zgc:112185</fullName>
    </submittedName>
</protein>
<dbReference type="RefSeq" id="XP_019749354.1">
    <property type="nucleotide sequence ID" value="XM_019893795.1"/>
</dbReference>
<dbReference type="PANTHER" id="PTHR13602">
    <property type="entry name" value="UPF0488 PROTEIN C8ORF33"/>
    <property type="match status" value="1"/>
</dbReference>
<evidence type="ECO:0000256" key="1">
    <source>
        <dbReference type="ARBA" id="ARBA00005707"/>
    </source>
</evidence>
<evidence type="ECO:0000256" key="2">
    <source>
        <dbReference type="SAM" id="MobiDB-lite"/>
    </source>
</evidence>
<organism evidence="3 4">
    <name type="scientific">Hippocampus comes</name>
    <name type="common">Tiger tail seahorse</name>
    <dbReference type="NCBI Taxonomy" id="109280"/>
    <lineage>
        <taxon>Eukaryota</taxon>
        <taxon>Metazoa</taxon>
        <taxon>Chordata</taxon>
        <taxon>Craniata</taxon>
        <taxon>Vertebrata</taxon>
        <taxon>Euteleostomi</taxon>
        <taxon>Actinopterygii</taxon>
        <taxon>Neopterygii</taxon>
        <taxon>Teleostei</taxon>
        <taxon>Neoteleostei</taxon>
        <taxon>Acanthomorphata</taxon>
        <taxon>Syngnathiaria</taxon>
        <taxon>Syngnathiformes</taxon>
        <taxon>Syngnathoidei</taxon>
        <taxon>Syngnathidae</taxon>
        <taxon>Hippocampus</taxon>
    </lineage>
</organism>
<feature type="region of interest" description="Disordered" evidence="2">
    <location>
        <begin position="88"/>
        <end position="120"/>
    </location>
</feature>
<evidence type="ECO:0000313" key="4">
    <source>
        <dbReference type="Proteomes" id="UP000264820"/>
    </source>
</evidence>
<feature type="region of interest" description="Disordered" evidence="2">
    <location>
        <begin position="1"/>
        <end position="70"/>
    </location>
</feature>
<proteinExistence type="inferred from homology"/>
<sequence>MAAETPGVVGCIQDDSSSTVPEVSSPLEQPAQSKTKKKKKSAKQKATQAPRETSENEGSQAGEKTELSAEEQFKRQLDWCIEQLELGLKSQKATPKQREDTSHALKTLHSSKAPLVKKRQVMRAMAGDYRKKMEEEKSKQFKLIQNEVTSAQIKVKSESPKKSFFHRRAQAKGENRTPTGAHNANPQTRPETSAFPCAASNEEFRFNFL</sequence>
<dbReference type="STRING" id="109280.ENSHCOP00000025397"/>
<feature type="region of interest" description="Disordered" evidence="2">
    <location>
        <begin position="155"/>
        <end position="196"/>
    </location>
</feature>
<keyword evidence="4" id="KW-1185">Reference proteome</keyword>
<name>A0A3Q2Z1T5_HIPCM</name>